<evidence type="ECO:0000256" key="4">
    <source>
        <dbReference type="ARBA" id="ARBA00022989"/>
    </source>
</evidence>
<evidence type="ECO:0000256" key="1">
    <source>
        <dbReference type="ARBA" id="ARBA00004141"/>
    </source>
</evidence>
<feature type="transmembrane region" description="Helical" evidence="6">
    <location>
        <begin position="416"/>
        <end position="437"/>
    </location>
</feature>
<feature type="transmembrane region" description="Helical" evidence="6">
    <location>
        <begin position="483"/>
        <end position="506"/>
    </location>
</feature>
<evidence type="ECO:0000256" key="3">
    <source>
        <dbReference type="ARBA" id="ARBA00022692"/>
    </source>
</evidence>
<comment type="caution">
    <text evidence="8">The sequence shown here is derived from an EMBL/GenBank/DDBJ whole genome shotgun (WGS) entry which is preliminary data.</text>
</comment>
<feature type="transmembrane region" description="Helical" evidence="6">
    <location>
        <begin position="391"/>
        <end position="410"/>
    </location>
</feature>
<dbReference type="InterPro" id="IPR044770">
    <property type="entry name" value="MFS_spinster-like"/>
</dbReference>
<protein>
    <submittedName>
        <fullName evidence="8">MFS transporter</fullName>
    </submittedName>
</protein>
<evidence type="ECO:0000256" key="2">
    <source>
        <dbReference type="ARBA" id="ARBA00022448"/>
    </source>
</evidence>
<feature type="transmembrane region" description="Helical" evidence="6">
    <location>
        <begin position="151"/>
        <end position="173"/>
    </location>
</feature>
<dbReference type="SUPFAM" id="SSF103473">
    <property type="entry name" value="MFS general substrate transporter"/>
    <property type="match status" value="1"/>
</dbReference>
<organism evidence="8 9">
    <name type="scientific">Sphingomonas colocasiae</name>
    <dbReference type="NCBI Taxonomy" id="1848973"/>
    <lineage>
        <taxon>Bacteria</taxon>
        <taxon>Pseudomonadati</taxon>
        <taxon>Pseudomonadota</taxon>
        <taxon>Alphaproteobacteria</taxon>
        <taxon>Sphingomonadales</taxon>
        <taxon>Sphingomonadaceae</taxon>
        <taxon>Sphingomonas</taxon>
    </lineage>
</organism>
<dbReference type="InterPro" id="IPR036259">
    <property type="entry name" value="MFS_trans_sf"/>
</dbReference>
<feature type="transmembrane region" description="Helical" evidence="6">
    <location>
        <begin position="283"/>
        <end position="301"/>
    </location>
</feature>
<feature type="domain" description="Major facilitator superfamily (MFS) profile" evidence="7">
    <location>
        <begin position="25"/>
        <end position="510"/>
    </location>
</feature>
<keyword evidence="9" id="KW-1185">Reference proteome</keyword>
<feature type="transmembrane region" description="Helical" evidence="6">
    <location>
        <begin position="21"/>
        <end position="38"/>
    </location>
</feature>
<dbReference type="EMBL" id="JAINVV010000003">
    <property type="protein sequence ID" value="MBY8821657.1"/>
    <property type="molecule type" value="Genomic_DNA"/>
</dbReference>
<reference evidence="8 9" key="1">
    <citation type="submission" date="2021-08" db="EMBL/GenBank/DDBJ databases">
        <authorList>
            <person name="Tuo L."/>
        </authorList>
    </citation>
    <scope>NUCLEOTIDE SEQUENCE [LARGE SCALE GENOMIC DNA]</scope>
    <source>
        <strain evidence="8 9">JCM 31229</strain>
    </source>
</reference>
<name>A0ABS7PMI0_9SPHN</name>
<feature type="transmembrane region" description="Helical" evidence="6">
    <location>
        <begin position="258"/>
        <end position="277"/>
    </location>
</feature>
<dbReference type="PROSITE" id="PS50850">
    <property type="entry name" value="MFS"/>
    <property type="match status" value="1"/>
</dbReference>
<feature type="transmembrane region" description="Helical" evidence="6">
    <location>
        <begin position="449"/>
        <end position="471"/>
    </location>
</feature>
<dbReference type="InterPro" id="IPR020846">
    <property type="entry name" value="MFS_dom"/>
</dbReference>
<keyword evidence="2" id="KW-0813">Transport</keyword>
<comment type="subcellular location">
    <subcellularLocation>
        <location evidence="1">Membrane</location>
        <topology evidence="1">Multi-pass membrane protein</topology>
    </subcellularLocation>
</comment>
<dbReference type="PANTHER" id="PTHR23505:SF79">
    <property type="entry name" value="PROTEIN SPINSTER"/>
    <property type="match status" value="1"/>
</dbReference>
<evidence type="ECO:0000313" key="8">
    <source>
        <dbReference type="EMBL" id="MBY8821657.1"/>
    </source>
</evidence>
<sequence length="524" mass="55021">MAVTGIQDAQTGQPAPPSERYAWYMLSVLVLVYMLNFIDRQILSILAEDIKRDLDLTDADLGFLYGTAFGVFYSLFGIPLGRLADKWHRVRLMTAGLALWSTMTALSGFARNGLQLAAARIGVGIGEATASPSAYSLISDSFPREKRATALAIYSAGLYLGGGLSLFIGGLIVKNWNLAYPDGGPMGLVGWQAAFLAVGLPGLLVALWVSTLREPVRGLIEGTVTPPAERPFRDFLTELTTIVPPLTLVYAASRGARAFAVNLVAAILIGTIAWRLAVLTTSWQQWAAIGLGVYAVFSWATALRARDLPTYRLIVGTPAFILTVVAYGLNAFIAYAMSFWAAPYAMRVLGAPADEAGFLIGGSGALGGFLGVVLGGRIADRLRRTNPAGRLAVVIFSAVAPVPLMILGFTAESLPIFYAIVLPTQALASAALGAAAATTQDLVLPRMRGTATATFFIGTTLLGLGLGPYLAGYVSTLTGNLATGMLSLIATVPVGLGAAIAAYRLLPAAEASRTERARAAGEAI</sequence>
<keyword evidence="5 6" id="KW-0472">Membrane</keyword>
<evidence type="ECO:0000256" key="5">
    <source>
        <dbReference type="ARBA" id="ARBA00023136"/>
    </source>
</evidence>
<accession>A0ABS7PMI0</accession>
<keyword evidence="3 6" id="KW-0812">Transmembrane</keyword>
<feature type="transmembrane region" description="Helical" evidence="6">
    <location>
        <begin position="313"/>
        <end position="336"/>
    </location>
</feature>
<dbReference type="Gene3D" id="1.20.1250.20">
    <property type="entry name" value="MFS general substrate transporter like domains"/>
    <property type="match status" value="2"/>
</dbReference>
<dbReference type="RefSeq" id="WP_222988755.1">
    <property type="nucleotide sequence ID" value="NZ_JAINVV010000003.1"/>
</dbReference>
<dbReference type="Proteomes" id="UP000706039">
    <property type="component" value="Unassembled WGS sequence"/>
</dbReference>
<feature type="transmembrane region" description="Helical" evidence="6">
    <location>
        <begin position="356"/>
        <end position="379"/>
    </location>
</feature>
<evidence type="ECO:0000259" key="7">
    <source>
        <dbReference type="PROSITE" id="PS50850"/>
    </source>
</evidence>
<feature type="transmembrane region" description="Helical" evidence="6">
    <location>
        <begin position="188"/>
        <end position="209"/>
    </location>
</feature>
<dbReference type="PANTHER" id="PTHR23505">
    <property type="entry name" value="SPINSTER"/>
    <property type="match status" value="1"/>
</dbReference>
<gene>
    <name evidence="8" type="ORF">K7G82_05095</name>
</gene>
<proteinExistence type="predicted"/>
<evidence type="ECO:0000313" key="9">
    <source>
        <dbReference type="Proteomes" id="UP000706039"/>
    </source>
</evidence>
<dbReference type="InterPro" id="IPR011701">
    <property type="entry name" value="MFS"/>
</dbReference>
<feature type="transmembrane region" description="Helical" evidence="6">
    <location>
        <begin position="59"/>
        <end position="78"/>
    </location>
</feature>
<evidence type="ECO:0000256" key="6">
    <source>
        <dbReference type="SAM" id="Phobius"/>
    </source>
</evidence>
<dbReference type="Pfam" id="PF07690">
    <property type="entry name" value="MFS_1"/>
    <property type="match status" value="1"/>
</dbReference>
<keyword evidence="4 6" id="KW-1133">Transmembrane helix</keyword>